<accession>A0A166CBF6</accession>
<evidence type="ECO:0000313" key="2">
    <source>
        <dbReference type="Proteomes" id="UP000076798"/>
    </source>
</evidence>
<proteinExistence type="predicted"/>
<dbReference type="Gene3D" id="2.60.40.640">
    <property type="match status" value="1"/>
</dbReference>
<evidence type="ECO:0000313" key="1">
    <source>
        <dbReference type="EMBL" id="KZT37281.1"/>
    </source>
</evidence>
<name>A0A166CBF6_9AGAM</name>
<dbReference type="InterPro" id="IPR014752">
    <property type="entry name" value="Arrestin-like_C"/>
</dbReference>
<keyword evidence="2" id="KW-1185">Reference proteome</keyword>
<dbReference type="Proteomes" id="UP000076798">
    <property type="component" value="Unassembled WGS sequence"/>
</dbReference>
<sequence length="386" mass="43163">MFHRISPPPASSLHFTKGLRTPASEIRGTISINIRQAVSTHVHQVKIEYYVSFKTLVSFKRGDPNMTGRSREVIYNEVKTVWESPNPTSSSSSSSGGTLVPFVFYFPDNQDLPPSFNHQTTRITARVCHGIRLYECRRDHPWSTVADCSFPFLPLDINPPVFHVEQIPQRSVTEGKDLRHGLNWHDGRVDVKLTMPDLDTIPLFQSVPVSLHVRSFSSGLAGPSRDVSTFTFPRLPSSPEQIQLKIKCTGNVRAGSHETEFEIDRRSVSGFGDAHSRSNATVTQPRWIPHSDGIGGRWSQEAIYTTNLFLSARVPPAFRISYQSGYLSITHQLKLRIPFSGLGNDLKMAIPLRVSSGIFEGIPLPDEYLYDIPPAYNEDEDGGSSE</sequence>
<protein>
    <recommendedName>
        <fullName evidence="3">Arrestin-like N-terminal domain-containing protein</fullName>
    </recommendedName>
</protein>
<dbReference type="OrthoDB" id="2742096at2759"/>
<dbReference type="AlphaFoldDB" id="A0A166CBF6"/>
<organism evidence="1 2">
    <name type="scientific">Sistotremastrum suecicum HHB10207 ss-3</name>
    <dbReference type="NCBI Taxonomy" id="1314776"/>
    <lineage>
        <taxon>Eukaryota</taxon>
        <taxon>Fungi</taxon>
        <taxon>Dikarya</taxon>
        <taxon>Basidiomycota</taxon>
        <taxon>Agaricomycotina</taxon>
        <taxon>Agaricomycetes</taxon>
        <taxon>Sistotremastrales</taxon>
        <taxon>Sistotremastraceae</taxon>
        <taxon>Sistotremastrum</taxon>
    </lineage>
</organism>
<dbReference type="EMBL" id="KV428087">
    <property type="protein sequence ID" value="KZT37281.1"/>
    <property type="molecule type" value="Genomic_DNA"/>
</dbReference>
<reference evidence="1 2" key="1">
    <citation type="journal article" date="2016" name="Mol. Biol. Evol.">
        <title>Comparative Genomics of Early-Diverging Mushroom-Forming Fungi Provides Insights into the Origins of Lignocellulose Decay Capabilities.</title>
        <authorList>
            <person name="Nagy L.G."/>
            <person name="Riley R."/>
            <person name="Tritt A."/>
            <person name="Adam C."/>
            <person name="Daum C."/>
            <person name="Floudas D."/>
            <person name="Sun H."/>
            <person name="Yadav J.S."/>
            <person name="Pangilinan J."/>
            <person name="Larsson K.H."/>
            <person name="Matsuura K."/>
            <person name="Barry K."/>
            <person name="Labutti K."/>
            <person name="Kuo R."/>
            <person name="Ohm R.A."/>
            <person name="Bhattacharya S.S."/>
            <person name="Shirouzu T."/>
            <person name="Yoshinaga Y."/>
            <person name="Martin F.M."/>
            <person name="Grigoriev I.V."/>
            <person name="Hibbett D.S."/>
        </authorList>
    </citation>
    <scope>NUCLEOTIDE SEQUENCE [LARGE SCALE GENOMIC DNA]</scope>
    <source>
        <strain evidence="1 2">HHB10207 ss-3</strain>
    </source>
</reference>
<evidence type="ECO:0008006" key="3">
    <source>
        <dbReference type="Google" id="ProtNLM"/>
    </source>
</evidence>
<gene>
    <name evidence="1" type="ORF">SISSUDRAFT_1062995</name>
</gene>